<evidence type="ECO:0000256" key="5">
    <source>
        <dbReference type="ARBA" id="ARBA00023002"/>
    </source>
</evidence>
<dbReference type="Gene3D" id="1.20.140.10">
    <property type="entry name" value="Butyryl-CoA Dehydrogenase, subunit A, domain 3"/>
    <property type="match status" value="1"/>
</dbReference>
<dbReference type="InterPro" id="IPR013786">
    <property type="entry name" value="AcylCoA_DH/ox_N"/>
</dbReference>
<evidence type="ECO:0000256" key="3">
    <source>
        <dbReference type="ARBA" id="ARBA00022630"/>
    </source>
</evidence>
<dbReference type="AlphaFoldDB" id="A0A937L3X0"/>
<organism evidence="8 9">
    <name type="scientific">PS1 clade bacterium</name>
    <dbReference type="NCBI Taxonomy" id="2175152"/>
    <lineage>
        <taxon>Bacteria</taxon>
        <taxon>Pseudomonadati</taxon>
        <taxon>Pseudomonadota</taxon>
        <taxon>Alphaproteobacteria</taxon>
        <taxon>PS1 clade</taxon>
    </lineage>
</organism>
<evidence type="ECO:0000313" key="9">
    <source>
        <dbReference type="Proteomes" id="UP000785783"/>
    </source>
</evidence>
<evidence type="ECO:0000256" key="4">
    <source>
        <dbReference type="ARBA" id="ARBA00022827"/>
    </source>
</evidence>
<accession>A0A937L3X0</accession>
<dbReference type="Pfam" id="PF00441">
    <property type="entry name" value="Acyl-CoA_dh_1"/>
    <property type="match status" value="1"/>
</dbReference>
<sequence>MYFGLNEDQTMLQDSVRRYLEDASELEAVRGFAEGDMSLANNLQDGLLELGVPFVLLPEALNGQILGGLGMGVLEAALIQEQLGRHVAPSGFAATYGMAVIGLREAGDEDWLSQIASGAAVMGVGMTEATGGREGAGLTPKGDKVSGRATFVMGAENATHFLLTTGEQLVVVKRGAAGVSETALTMIDKTRHTVTLDLDNAAAHLVAGNNHAEAQSRMIDAGRVLLAADSLGAAAMMLEKAVDYAKDREQFNRPIASFQAVKHMCAEMAAKLEPCRSLVWYAAYAQDNVPDEAPLMSRLAKSHMSEVGKFVARTSTEVHGGMGFTDLLGLHYWFKRIGANRQLLGGPQAVREEAAKLQGFVA</sequence>
<keyword evidence="3" id="KW-0285">Flavoprotein</keyword>
<evidence type="ECO:0000256" key="2">
    <source>
        <dbReference type="ARBA" id="ARBA00009347"/>
    </source>
</evidence>
<protein>
    <submittedName>
        <fullName evidence="8">Acyl-CoA/acyl-ACP dehydrogenase</fullName>
    </submittedName>
</protein>
<proteinExistence type="inferred from homology"/>
<gene>
    <name evidence="8" type="ORF">ISQ19_04950</name>
</gene>
<dbReference type="EMBL" id="JADHOK010000061">
    <property type="protein sequence ID" value="MBL6762029.1"/>
    <property type="molecule type" value="Genomic_DNA"/>
</dbReference>
<reference evidence="8" key="1">
    <citation type="submission" date="2020-10" db="EMBL/GenBank/DDBJ databases">
        <title>Microbiome of the Black Sea water column analyzed by genome centric metagenomics.</title>
        <authorList>
            <person name="Cabello-Yeves P.J."/>
            <person name="Callieri C."/>
            <person name="Picazo A."/>
            <person name="Mehrshad M."/>
            <person name="Haro-Moreno J.M."/>
            <person name="Roda-Garcia J."/>
            <person name="Dzembekova N."/>
            <person name="Slabakova V."/>
            <person name="Slabakova N."/>
            <person name="Moncheva S."/>
            <person name="Rodriguez-Valera F."/>
        </authorList>
    </citation>
    <scope>NUCLEOTIDE SEQUENCE</scope>
    <source>
        <strain evidence="8">BS307-5m-G5</strain>
    </source>
</reference>
<dbReference type="InterPro" id="IPR036250">
    <property type="entry name" value="AcylCo_DH-like_C"/>
</dbReference>
<feature type="domain" description="Acyl-CoA dehydrogenase/oxidase C-terminal" evidence="6">
    <location>
        <begin position="217"/>
        <end position="344"/>
    </location>
</feature>
<comment type="cofactor">
    <cofactor evidence="1">
        <name>FAD</name>
        <dbReference type="ChEBI" id="CHEBI:57692"/>
    </cofactor>
</comment>
<dbReference type="SUPFAM" id="SSF56645">
    <property type="entry name" value="Acyl-CoA dehydrogenase NM domain-like"/>
    <property type="match status" value="1"/>
</dbReference>
<evidence type="ECO:0000259" key="6">
    <source>
        <dbReference type="Pfam" id="PF00441"/>
    </source>
</evidence>
<dbReference type="InterPro" id="IPR009075">
    <property type="entry name" value="AcylCo_DH/oxidase_C"/>
</dbReference>
<keyword evidence="5" id="KW-0560">Oxidoreductase</keyword>
<dbReference type="SUPFAM" id="SSF47203">
    <property type="entry name" value="Acyl-CoA dehydrogenase C-terminal domain-like"/>
    <property type="match status" value="1"/>
</dbReference>
<dbReference type="PANTHER" id="PTHR43884:SF20">
    <property type="entry name" value="ACYL-COA DEHYDROGENASE FADE28"/>
    <property type="match status" value="1"/>
</dbReference>
<dbReference type="GO" id="GO:0050660">
    <property type="term" value="F:flavin adenine dinucleotide binding"/>
    <property type="evidence" value="ECO:0007669"/>
    <property type="project" value="InterPro"/>
</dbReference>
<feature type="domain" description="Acyl-CoA dehydrogenase/oxidase N-terminal" evidence="7">
    <location>
        <begin position="6"/>
        <end position="118"/>
    </location>
</feature>
<evidence type="ECO:0000256" key="1">
    <source>
        <dbReference type="ARBA" id="ARBA00001974"/>
    </source>
</evidence>
<dbReference type="GO" id="GO:0003995">
    <property type="term" value="F:acyl-CoA dehydrogenase activity"/>
    <property type="evidence" value="ECO:0007669"/>
    <property type="project" value="TreeGrafter"/>
</dbReference>
<dbReference type="Gene3D" id="1.10.540.10">
    <property type="entry name" value="Acyl-CoA dehydrogenase/oxidase, N-terminal domain"/>
    <property type="match status" value="1"/>
</dbReference>
<dbReference type="InterPro" id="IPR009100">
    <property type="entry name" value="AcylCoA_DH/oxidase_NM_dom_sf"/>
</dbReference>
<name>A0A937L3X0_9PROT</name>
<keyword evidence="4" id="KW-0274">FAD</keyword>
<comment type="caution">
    <text evidence="8">The sequence shown here is derived from an EMBL/GenBank/DDBJ whole genome shotgun (WGS) entry which is preliminary data.</text>
</comment>
<dbReference type="Proteomes" id="UP000785783">
    <property type="component" value="Unassembled WGS sequence"/>
</dbReference>
<dbReference type="Pfam" id="PF02771">
    <property type="entry name" value="Acyl-CoA_dh_N"/>
    <property type="match status" value="1"/>
</dbReference>
<evidence type="ECO:0000259" key="7">
    <source>
        <dbReference type="Pfam" id="PF02771"/>
    </source>
</evidence>
<evidence type="ECO:0000313" key="8">
    <source>
        <dbReference type="EMBL" id="MBL6762029.1"/>
    </source>
</evidence>
<dbReference type="CDD" id="cd00567">
    <property type="entry name" value="ACAD"/>
    <property type="match status" value="1"/>
</dbReference>
<comment type="similarity">
    <text evidence="2">Belongs to the acyl-CoA dehydrogenase family.</text>
</comment>
<dbReference type="InterPro" id="IPR037069">
    <property type="entry name" value="AcylCoA_DH/ox_N_sf"/>
</dbReference>
<dbReference type="PANTHER" id="PTHR43884">
    <property type="entry name" value="ACYL-COA DEHYDROGENASE"/>
    <property type="match status" value="1"/>
</dbReference>